<protein>
    <recommendedName>
        <fullName evidence="3">Smr domain-containing protein</fullName>
    </recommendedName>
</protein>
<dbReference type="AlphaFoldDB" id="A0A1M5U3H3"/>
<evidence type="ECO:0000313" key="1">
    <source>
        <dbReference type="EMBL" id="SHH57514.1"/>
    </source>
</evidence>
<gene>
    <name evidence="1" type="ORF">SAMN02745823_00342</name>
</gene>
<accession>A0A1M5U3H3</accession>
<dbReference type="EMBL" id="FQXV01000001">
    <property type="protein sequence ID" value="SHH57514.1"/>
    <property type="molecule type" value="Genomic_DNA"/>
</dbReference>
<evidence type="ECO:0008006" key="3">
    <source>
        <dbReference type="Google" id="ProtNLM"/>
    </source>
</evidence>
<keyword evidence="2" id="KW-1185">Reference proteome</keyword>
<name>A0A1M5U3H3_9FIRM</name>
<dbReference type="Proteomes" id="UP000183995">
    <property type="component" value="Unassembled WGS sequence"/>
</dbReference>
<proteinExistence type="predicted"/>
<dbReference type="STRING" id="1123282.SAMN02745823_00342"/>
<reference evidence="1 2" key="1">
    <citation type="submission" date="2016-11" db="EMBL/GenBank/DDBJ databases">
        <authorList>
            <person name="Jaros S."/>
            <person name="Januszkiewicz K."/>
            <person name="Wedrychowicz H."/>
        </authorList>
    </citation>
    <scope>NUCLEOTIDE SEQUENCE [LARGE SCALE GENOMIC DNA]</scope>
    <source>
        <strain evidence="1 2">DSM 10068</strain>
    </source>
</reference>
<dbReference type="InterPro" id="IPR036063">
    <property type="entry name" value="Smr_dom_sf"/>
</dbReference>
<organism evidence="1 2">
    <name type="scientific">Sporobacter termitidis DSM 10068</name>
    <dbReference type="NCBI Taxonomy" id="1123282"/>
    <lineage>
        <taxon>Bacteria</taxon>
        <taxon>Bacillati</taxon>
        <taxon>Bacillota</taxon>
        <taxon>Clostridia</taxon>
        <taxon>Eubacteriales</taxon>
        <taxon>Oscillospiraceae</taxon>
        <taxon>Sporobacter</taxon>
    </lineage>
</organism>
<sequence>MGGTGSVKEVNIKADMPTADAAIRRITYNLNNAKMLGTKVLKIIHGYGSSGTGGKIRIEARRYLGEQKRKGFIRDFIPGEDFSIFDAATRGAFQLCDDLRRDPDLDRHNNGITIVIF</sequence>
<dbReference type="OrthoDB" id="5432142at2"/>
<evidence type="ECO:0000313" key="2">
    <source>
        <dbReference type="Proteomes" id="UP000183995"/>
    </source>
</evidence>
<dbReference type="RefSeq" id="WP_073075905.1">
    <property type="nucleotide sequence ID" value="NZ_FQXV01000001.1"/>
</dbReference>
<dbReference type="Gene3D" id="3.30.1370.110">
    <property type="match status" value="1"/>
</dbReference>